<evidence type="ECO:0000256" key="1">
    <source>
        <dbReference type="ARBA" id="ARBA00022741"/>
    </source>
</evidence>
<protein>
    <submittedName>
        <fullName evidence="5">Allophanate hydrolase subunit 2</fullName>
    </submittedName>
</protein>
<dbReference type="EnsemblPlants" id="KEH15344">
    <property type="protein sequence ID" value="KEH15344"/>
    <property type="gene ID" value="MTR_1313s0020"/>
</dbReference>
<dbReference type="NCBIfam" id="TIGR00724">
    <property type="entry name" value="urea_amlyse_rel"/>
    <property type="match status" value="1"/>
</dbReference>
<dbReference type="STRING" id="3880.A0A072TCT1"/>
<evidence type="ECO:0000313" key="5">
    <source>
        <dbReference type="EMBL" id="KEH15344.1"/>
    </source>
</evidence>
<keyword evidence="3" id="KW-0067">ATP-binding</keyword>
<keyword evidence="1" id="KW-0547">Nucleotide-binding</keyword>
<keyword evidence="2 5" id="KW-0378">Hydrolase</keyword>
<evidence type="ECO:0000256" key="3">
    <source>
        <dbReference type="ARBA" id="ARBA00022840"/>
    </source>
</evidence>
<accession>A0A072TCT1</accession>
<dbReference type="Pfam" id="PF02626">
    <property type="entry name" value="CT_A_B"/>
    <property type="match status" value="1"/>
</dbReference>
<feature type="domain" description="Carboxyltransferase" evidence="4">
    <location>
        <begin position="1"/>
        <end position="279"/>
    </location>
</feature>
<dbReference type="PANTHER" id="PTHR43309:SF3">
    <property type="entry name" value="5-OXOPROLINASE SUBUNIT C"/>
    <property type="match status" value="1"/>
</dbReference>
<dbReference type="EMBL" id="KL404037">
    <property type="protein sequence ID" value="KEH15344.1"/>
    <property type="molecule type" value="Genomic_DNA"/>
</dbReference>
<reference evidence="5 7" key="1">
    <citation type="journal article" date="2011" name="Nature">
        <title>The Medicago genome provides insight into the evolution of rhizobial symbioses.</title>
        <authorList>
            <person name="Young N.D."/>
            <person name="Debelle F."/>
            <person name="Oldroyd G.E."/>
            <person name="Geurts R."/>
            <person name="Cannon S.B."/>
            <person name="Udvardi M.K."/>
            <person name="Benedito V.A."/>
            <person name="Mayer K.F."/>
            <person name="Gouzy J."/>
            <person name="Schoof H."/>
            <person name="Van de Peer Y."/>
            <person name="Proost S."/>
            <person name="Cook D.R."/>
            <person name="Meyers B.C."/>
            <person name="Spannagl M."/>
            <person name="Cheung F."/>
            <person name="De Mita S."/>
            <person name="Krishnakumar V."/>
            <person name="Gundlach H."/>
            <person name="Zhou S."/>
            <person name="Mudge J."/>
            <person name="Bharti A.K."/>
            <person name="Murray J.D."/>
            <person name="Naoumkina M.A."/>
            <person name="Rosen B."/>
            <person name="Silverstein K.A."/>
            <person name="Tang H."/>
            <person name="Rombauts S."/>
            <person name="Zhao P.X."/>
            <person name="Zhou P."/>
            <person name="Barbe V."/>
            <person name="Bardou P."/>
            <person name="Bechner M."/>
            <person name="Bellec A."/>
            <person name="Berger A."/>
            <person name="Berges H."/>
            <person name="Bidwell S."/>
            <person name="Bisseling T."/>
            <person name="Choisne N."/>
            <person name="Couloux A."/>
            <person name="Denny R."/>
            <person name="Deshpande S."/>
            <person name="Dai X."/>
            <person name="Doyle J.J."/>
            <person name="Dudez A.M."/>
            <person name="Farmer A.D."/>
            <person name="Fouteau S."/>
            <person name="Franken C."/>
            <person name="Gibelin C."/>
            <person name="Gish J."/>
            <person name="Goldstein S."/>
            <person name="Gonzalez A.J."/>
            <person name="Green P.J."/>
            <person name="Hallab A."/>
            <person name="Hartog M."/>
            <person name="Hua A."/>
            <person name="Humphray S.J."/>
            <person name="Jeong D.H."/>
            <person name="Jing Y."/>
            <person name="Jocker A."/>
            <person name="Kenton S.M."/>
            <person name="Kim D.J."/>
            <person name="Klee K."/>
            <person name="Lai H."/>
            <person name="Lang C."/>
            <person name="Lin S."/>
            <person name="Macmil S.L."/>
            <person name="Magdelenat G."/>
            <person name="Matthews L."/>
            <person name="McCorrison J."/>
            <person name="Monaghan E.L."/>
            <person name="Mun J.H."/>
            <person name="Najar F.Z."/>
            <person name="Nicholson C."/>
            <person name="Noirot C."/>
            <person name="O'Bleness M."/>
            <person name="Paule C.R."/>
            <person name="Poulain J."/>
            <person name="Prion F."/>
            <person name="Qin B."/>
            <person name="Qu C."/>
            <person name="Retzel E.F."/>
            <person name="Riddle C."/>
            <person name="Sallet E."/>
            <person name="Samain S."/>
            <person name="Samson N."/>
            <person name="Sanders I."/>
            <person name="Saurat O."/>
            <person name="Scarpelli C."/>
            <person name="Schiex T."/>
            <person name="Segurens B."/>
            <person name="Severin A.J."/>
            <person name="Sherrier D.J."/>
            <person name="Shi R."/>
            <person name="Sims S."/>
            <person name="Singer S.R."/>
            <person name="Sinharoy S."/>
            <person name="Sterck L."/>
            <person name="Viollet A."/>
            <person name="Wang B.B."/>
            <person name="Wang K."/>
            <person name="Wang M."/>
            <person name="Wang X."/>
            <person name="Warfsmann J."/>
            <person name="Weissenbach J."/>
            <person name="White D.D."/>
            <person name="White J.D."/>
            <person name="Wiley G.B."/>
            <person name="Wincker P."/>
            <person name="Xing Y."/>
            <person name="Yang L."/>
            <person name="Yao Z."/>
            <person name="Ying F."/>
            <person name="Zhai J."/>
            <person name="Zhou L."/>
            <person name="Zuber A."/>
            <person name="Denarie J."/>
            <person name="Dixon R.A."/>
            <person name="May G.D."/>
            <person name="Schwartz D.C."/>
            <person name="Rogers J."/>
            <person name="Quetier F."/>
            <person name="Town C.D."/>
            <person name="Roe B.A."/>
        </authorList>
    </citation>
    <scope>NUCLEOTIDE SEQUENCE [LARGE SCALE GENOMIC DNA]</scope>
    <source>
        <strain evidence="5">A17</strain>
        <strain evidence="6 7">cv. Jemalong A17</strain>
    </source>
</reference>
<evidence type="ECO:0000313" key="7">
    <source>
        <dbReference type="Proteomes" id="UP000002051"/>
    </source>
</evidence>
<dbReference type="HOGENOM" id="CLU_028967_0_3_1"/>
<dbReference type="AlphaFoldDB" id="A0A072TCT1"/>
<evidence type="ECO:0000259" key="4">
    <source>
        <dbReference type="SMART" id="SM00797"/>
    </source>
</evidence>
<gene>
    <name evidence="6" type="primary">25481652</name>
    <name evidence="5" type="ORF">MTR_1313s0020</name>
</gene>
<dbReference type="InterPro" id="IPR052708">
    <property type="entry name" value="PxpC"/>
</dbReference>
<evidence type="ECO:0000313" key="6">
    <source>
        <dbReference type="EnsemblPlants" id="KEH15344"/>
    </source>
</evidence>
<organism evidence="5 7">
    <name type="scientific">Medicago truncatula</name>
    <name type="common">Barrel medic</name>
    <name type="synonym">Medicago tribuloides</name>
    <dbReference type="NCBI Taxonomy" id="3880"/>
    <lineage>
        <taxon>Eukaryota</taxon>
        <taxon>Viridiplantae</taxon>
        <taxon>Streptophyta</taxon>
        <taxon>Embryophyta</taxon>
        <taxon>Tracheophyta</taxon>
        <taxon>Spermatophyta</taxon>
        <taxon>Magnoliopsida</taxon>
        <taxon>eudicotyledons</taxon>
        <taxon>Gunneridae</taxon>
        <taxon>Pentapetalae</taxon>
        <taxon>rosids</taxon>
        <taxon>fabids</taxon>
        <taxon>Fabales</taxon>
        <taxon>Fabaceae</taxon>
        <taxon>Papilionoideae</taxon>
        <taxon>50 kb inversion clade</taxon>
        <taxon>NPAAA clade</taxon>
        <taxon>Hologalegina</taxon>
        <taxon>IRL clade</taxon>
        <taxon>Trifolieae</taxon>
        <taxon>Medicago</taxon>
    </lineage>
</organism>
<keyword evidence="7" id="KW-1185">Reference proteome</keyword>
<dbReference type="InterPro" id="IPR029000">
    <property type="entry name" value="Cyclophilin-like_dom_sf"/>
</dbReference>
<dbReference type="InterPro" id="IPR003778">
    <property type="entry name" value="CT_A_B"/>
</dbReference>
<sequence length="301" mass="32273">MDDLALSLANVMVGNATGAAGIEIQTFPLRVRAQTEHRVAVTGAACTLKHRGHALPACWSIRLRSGEELTIERPTSGARAYLAVAGGIDVETVMGSRSTDFKHGFGGYQGRALRAGDLLPVGATADVRRADDFGIVPPEVALSFTQTTDVDSLPVRVIAGPEHDEFDPASQHALWTSGWTVTTMSDRMGSRLSGATLTLAEPREMRSVGIIPGVVQVPPSGDPLIQLRDSNAAGGYPRIGVVIRADLWRIAQARPGATLRFHRVTRQQAVMADRKNRDFIERVGRDVARYADMDAAATARG</sequence>
<dbReference type="Gene3D" id="2.40.100.10">
    <property type="entry name" value="Cyclophilin-like"/>
    <property type="match status" value="1"/>
</dbReference>
<name>A0A072TCT1_MEDTR</name>
<proteinExistence type="predicted"/>
<dbReference type="PANTHER" id="PTHR43309">
    <property type="entry name" value="5-OXOPROLINASE SUBUNIT C"/>
    <property type="match status" value="1"/>
</dbReference>
<dbReference type="Proteomes" id="UP000002051">
    <property type="component" value="Unassembled WGS sequence"/>
</dbReference>
<evidence type="ECO:0000256" key="2">
    <source>
        <dbReference type="ARBA" id="ARBA00022801"/>
    </source>
</evidence>
<dbReference type="SUPFAM" id="SSF50891">
    <property type="entry name" value="Cyclophilin-like"/>
    <property type="match status" value="1"/>
</dbReference>
<dbReference type="GO" id="GO:0005524">
    <property type="term" value="F:ATP binding"/>
    <property type="evidence" value="ECO:0007669"/>
    <property type="project" value="UniProtKB-KW"/>
</dbReference>
<dbReference type="GO" id="GO:0016787">
    <property type="term" value="F:hydrolase activity"/>
    <property type="evidence" value="ECO:0007669"/>
    <property type="project" value="UniProtKB-KW"/>
</dbReference>
<dbReference type="SMART" id="SM00797">
    <property type="entry name" value="AHS2"/>
    <property type="match status" value="1"/>
</dbReference>
<reference evidence="5 7" key="2">
    <citation type="journal article" date="2014" name="BMC Genomics">
        <title>An improved genome release (version Mt4.0) for the model legume Medicago truncatula.</title>
        <authorList>
            <person name="Tang H."/>
            <person name="Krishnakumar V."/>
            <person name="Bidwell S."/>
            <person name="Rosen B."/>
            <person name="Chan A."/>
            <person name="Zhou S."/>
            <person name="Gentzbittel L."/>
            <person name="Childs K.L."/>
            <person name="Yandell M."/>
            <person name="Gundlach H."/>
            <person name="Mayer K.F."/>
            <person name="Schwartz D.C."/>
            <person name="Town C.D."/>
        </authorList>
    </citation>
    <scope>GENOME REANNOTATION</scope>
    <source>
        <strain evidence="5">A17</strain>
        <strain evidence="6 7">cv. Jemalong A17</strain>
    </source>
</reference>
<reference evidence="6" key="3">
    <citation type="submission" date="2015-06" db="UniProtKB">
        <authorList>
            <consortium name="EnsemblPlants"/>
        </authorList>
    </citation>
    <scope>IDENTIFICATION</scope>
    <source>
        <strain evidence="6">cv. Jemalong A17</strain>
    </source>
</reference>